<reference evidence="1" key="1">
    <citation type="journal article" date="2014" name="Front. Microbiol.">
        <title>High frequency of phylogenetically diverse reductive dehalogenase-homologous genes in deep subseafloor sedimentary metagenomes.</title>
        <authorList>
            <person name="Kawai M."/>
            <person name="Futagami T."/>
            <person name="Toyoda A."/>
            <person name="Takaki Y."/>
            <person name="Nishi S."/>
            <person name="Hori S."/>
            <person name="Arai W."/>
            <person name="Tsubouchi T."/>
            <person name="Morono Y."/>
            <person name="Uchiyama I."/>
            <person name="Ito T."/>
            <person name="Fujiyama A."/>
            <person name="Inagaki F."/>
            <person name="Takami H."/>
        </authorList>
    </citation>
    <scope>NUCLEOTIDE SEQUENCE</scope>
    <source>
        <strain evidence="1">Expedition CK06-06</strain>
    </source>
</reference>
<sequence>AETQLDDEPLRKDNNSAVLLETLRQQLTSLQTPSVISSENKNNWVLHCAWAIQNLVKYNQISQENLLTYAMNHLLDILTFNEKVILLSYLTTKEAGAAELDDLDRYIQAYFEQFKISGGRYNGIVLSQFNKPSDYEQYTILNNVDDKWVNNKRAVAGGLAQAMFQKFQLTDMKIINDIIGFMINFKGSQIVFKTKYIKQSAKGRSNKGQRCDRGEGKKIVIRRINMLLGSHGGKEKYEIAKKYKSSISFIYG</sequence>
<comment type="caution">
    <text evidence="1">The sequence shown here is derived from an EMBL/GenBank/DDBJ whole genome shotgun (WGS) entry which is preliminary data.</text>
</comment>
<dbReference type="AlphaFoldDB" id="X0X7U7"/>
<feature type="non-terminal residue" evidence="1">
    <location>
        <position position="252"/>
    </location>
</feature>
<accession>X0X7U7</accession>
<evidence type="ECO:0000313" key="1">
    <source>
        <dbReference type="EMBL" id="GAG32733.1"/>
    </source>
</evidence>
<protein>
    <submittedName>
        <fullName evidence="1">Uncharacterized protein</fullName>
    </submittedName>
</protein>
<proteinExistence type="predicted"/>
<feature type="non-terminal residue" evidence="1">
    <location>
        <position position="1"/>
    </location>
</feature>
<organism evidence="1">
    <name type="scientific">marine sediment metagenome</name>
    <dbReference type="NCBI Taxonomy" id="412755"/>
    <lineage>
        <taxon>unclassified sequences</taxon>
        <taxon>metagenomes</taxon>
        <taxon>ecological metagenomes</taxon>
    </lineage>
</organism>
<name>X0X7U7_9ZZZZ</name>
<gene>
    <name evidence="1" type="ORF">S01H1_63084</name>
</gene>
<dbReference type="EMBL" id="BARS01041486">
    <property type="protein sequence ID" value="GAG32733.1"/>
    <property type="molecule type" value="Genomic_DNA"/>
</dbReference>